<evidence type="ECO:0000313" key="2">
    <source>
        <dbReference type="Proteomes" id="UP001174136"/>
    </source>
</evidence>
<comment type="caution">
    <text evidence="1">The sequence shown here is derived from an EMBL/GenBank/DDBJ whole genome shotgun (WGS) entry which is preliminary data.</text>
</comment>
<evidence type="ECO:0008006" key="3">
    <source>
        <dbReference type="Google" id="ProtNLM"/>
    </source>
</evidence>
<reference evidence="1" key="1">
    <citation type="journal article" date="2023" name="Front. Mar. Sci.">
        <title>A new Merluccius polli reference genome to investigate the effects of global change in West African waters.</title>
        <authorList>
            <person name="Mateo J.L."/>
            <person name="Blanco-Fernandez C."/>
            <person name="Garcia-Vazquez E."/>
            <person name="Machado-Schiaffino G."/>
        </authorList>
    </citation>
    <scope>NUCLEOTIDE SEQUENCE</scope>
    <source>
        <strain evidence="1">C29</strain>
        <tissue evidence="1">Fin</tissue>
    </source>
</reference>
<name>A0AA47NSX0_MERPO</name>
<evidence type="ECO:0000313" key="1">
    <source>
        <dbReference type="EMBL" id="KAK0135067.1"/>
    </source>
</evidence>
<sequence>MLDPLPTKVLNKLFPTFGPAMLNIMNLPLLTGIVPFTFKTAVIQPRLKKPGLDPEVLSSYRTIANLPFLSKVLERIAANQTIDHLMMNNLFEPFQSGFRTFYSTETAVTRVGRSLVHCSLQSTCSLLVILFTATEFAFTVMPTTLKSTFLLDQMTPPRARRVNPARFLCQTSWCLVRPYVFFDQHVLPELHSFILETLLNSDHCYTQWLQTLIHAIISTLHYCNALFSGFTQTHYEKPPACARLLTRTRKLDHITPILSTFHWLPIIARSDLKVLLLTFKILHGLAPSYLKDRIIPYCPSRPPPLSSGADLSISKVKKKSAGNSLLFCRIPPTCEIREVDC</sequence>
<dbReference type="PANTHER" id="PTHR33332">
    <property type="entry name" value="REVERSE TRANSCRIPTASE DOMAIN-CONTAINING PROTEIN"/>
    <property type="match status" value="1"/>
</dbReference>
<dbReference type="EMBL" id="JAOPHQ010005485">
    <property type="protein sequence ID" value="KAK0135067.1"/>
    <property type="molecule type" value="Genomic_DNA"/>
</dbReference>
<dbReference type="AlphaFoldDB" id="A0AA47NSX0"/>
<gene>
    <name evidence="1" type="ORF">N1851_029122</name>
</gene>
<protein>
    <recommendedName>
        <fullName evidence="3">Reverse transcriptase domain-containing protein</fullName>
    </recommendedName>
</protein>
<dbReference type="Proteomes" id="UP001174136">
    <property type="component" value="Unassembled WGS sequence"/>
</dbReference>
<proteinExistence type="predicted"/>
<accession>A0AA47NSX0</accession>
<organism evidence="1 2">
    <name type="scientific">Merluccius polli</name>
    <name type="common">Benguela hake</name>
    <name type="synonym">Merluccius cadenati</name>
    <dbReference type="NCBI Taxonomy" id="89951"/>
    <lineage>
        <taxon>Eukaryota</taxon>
        <taxon>Metazoa</taxon>
        <taxon>Chordata</taxon>
        <taxon>Craniata</taxon>
        <taxon>Vertebrata</taxon>
        <taxon>Euteleostomi</taxon>
        <taxon>Actinopterygii</taxon>
        <taxon>Neopterygii</taxon>
        <taxon>Teleostei</taxon>
        <taxon>Neoteleostei</taxon>
        <taxon>Acanthomorphata</taxon>
        <taxon>Zeiogadaria</taxon>
        <taxon>Gadariae</taxon>
        <taxon>Gadiformes</taxon>
        <taxon>Gadoidei</taxon>
        <taxon>Merlucciidae</taxon>
        <taxon>Merluccius</taxon>
    </lineage>
</organism>
<keyword evidence="2" id="KW-1185">Reference proteome</keyword>